<organism evidence="2 3">
    <name type="scientific">Legionella israelensis</name>
    <dbReference type="NCBI Taxonomy" id="454"/>
    <lineage>
        <taxon>Bacteria</taxon>
        <taxon>Pseudomonadati</taxon>
        <taxon>Pseudomonadota</taxon>
        <taxon>Gammaproteobacteria</taxon>
        <taxon>Legionellales</taxon>
        <taxon>Legionellaceae</taxon>
        <taxon>Legionella</taxon>
    </lineage>
</organism>
<reference evidence="2 3" key="1">
    <citation type="submission" date="2015-11" db="EMBL/GenBank/DDBJ databases">
        <title>Genomic analysis of 38 Legionella species identifies large and diverse effector repertoires.</title>
        <authorList>
            <person name="Burstein D."/>
            <person name="Amaro F."/>
            <person name="Zusman T."/>
            <person name="Lifshitz Z."/>
            <person name="Cohen O."/>
            <person name="Gilbert J.A."/>
            <person name="Pupko T."/>
            <person name="Shuman H.A."/>
            <person name="Segal G."/>
        </authorList>
    </citation>
    <scope>NUCLEOTIDE SEQUENCE [LARGE SCALE GENOMIC DNA]</scope>
    <source>
        <strain evidence="2 3">Bercovier 4</strain>
    </source>
</reference>
<feature type="transmembrane region" description="Helical" evidence="1">
    <location>
        <begin position="87"/>
        <end position="105"/>
    </location>
</feature>
<protein>
    <submittedName>
        <fullName evidence="2">Uncharacterized protein</fullName>
    </submittedName>
</protein>
<feature type="transmembrane region" description="Helical" evidence="1">
    <location>
        <begin position="6"/>
        <end position="32"/>
    </location>
</feature>
<evidence type="ECO:0000256" key="1">
    <source>
        <dbReference type="SAM" id="Phobius"/>
    </source>
</evidence>
<sequence>MESFLAFILANFTLTLFALSIIFAGISLALQAKPISKAKCIDILFSYFLIFNIGISYIYNFVVHVFFGDMAAAFIGWSQSPFQLEVGFASLGFGVLGILSFWSGLGFRTATMIAPSMFLWGAAGGHIYQMIVAGNFAPGNAGIIFWSDIFIPVIGLSLLYLQYKHPPNDRD</sequence>
<dbReference type="Pfam" id="PF20589">
    <property type="entry name" value="DUF6790"/>
    <property type="match status" value="1"/>
</dbReference>
<evidence type="ECO:0000313" key="2">
    <source>
        <dbReference type="EMBL" id="KTD31347.1"/>
    </source>
</evidence>
<dbReference type="InterPro" id="IPR046740">
    <property type="entry name" value="DUF6790"/>
</dbReference>
<dbReference type="OrthoDB" id="281633at2"/>
<name>A0A0W0WGI0_9GAMM</name>
<comment type="caution">
    <text evidence="2">The sequence shown here is derived from an EMBL/GenBank/DDBJ whole genome shotgun (WGS) entry which is preliminary data.</text>
</comment>
<feature type="transmembrane region" description="Helical" evidence="1">
    <location>
        <begin position="117"/>
        <end position="137"/>
    </location>
</feature>
<dbReference type="Proteomes" id="UP000054761">
    <property type="component" value="Unassembled WGS sequence"/>
</dbReference>
<dbReference type="RefSeq" id="WP_058501035.1">
    <property type="nucleotide sequence ID" value="NZ_CAAAJA010000024.1"/>
</dbReference>
<accession>A0A0W0WGI0</accession>
<keyword evidence="1" id="KW-0812">Transmembrane</keyword>
<keyword evidence="1" id="KW-1133">Transmembrane helix</keyword>
<feature type="transmembrane region" description="Helical" evidence="1">
    <location>
        <begin position="143"/>
        <end position="161"/>
    </location>
</feature>
<dbReference type="EMBL" id="LNYH01000023">
    <property type="protein sequence ID" value="KTD31347.1"/>
    <property type="molecule type" value="Genomic_DNA"/>
</dbReference>
<gene>
    <name evidence="2" type="ORF">Lisr_0658</name>
</gene>
<evidence type="ECO:0000313" key="3">
    <source>
        <dbReference type="Proteomes" id="UP000054761"/>
    </source>
</evidence>
<dbReference type="STRING" id="454.Lisr_0658"/>
<dbReference type="PATRIC" id="fig|454.4.peg.704"/>
<proteinExistence type="predicted"/>
<keyword evidence="3" id="KW-1185">Reference proteome</keyword>
<feature type="transmembrane region" description="Helical" evidence="1">
    <location>
        <begin position="44"/>
        <end position="67"/>
    </location>
</feature>
<dbReference type="AlphaFoldDB" id="A0A0W0WGI0"/>
<keyword evidence="1" id="KW-0472">Membrane</keyword>